<evidence type="ECO:0008006" key="3">
    <source>
        <dbReference type="Google" id="ProtNLM"/>
    </source>
</evidence>
<dbReference type="SUPFAM" id="SSF47598">
    <property type="entry name" value="Ribbon-helix-helix"/>
    <property type="match status" value="1"/>
</dbReference>
<name>A0A378JTK1_9GAMM</name>
<proteinExistence type="predicted"/>
<organism evidence="1 2">
    <name type="scientific">Legionella beliardensis</name>
    <dbReference type="NCBI Taxonomy" id="91822"/>
    <lineage>
        <taxon>Bacteria</taxon>
        <taxon>Pseudomonadati</taxon>
        <taxon>Pseudomonadota</taxon>
        <taxon>Gammaproteobacteria</taxon>
        <taxon>Legionellales</taxon>
        <taxon>Legionellaceae</taxon>
        <taxon>Legionella</taxon>
    </lineage>
</organism>
<dbReference type="RefSeq" id="WP_115304212.1">
    <property type="nucleotide sequence ID" value="NZ_CAAAHO010000009.1"/>
</dbReference>
<keyword evidence="2" id="KW-1185">Reference proteome</keyword>
<accession>A0A378JTK1</accession>
<dbReference type="EMBL" id="UGNV01000003">
    <property type="protein sequence ID" value="STX55599.1"/>
    <property type="molecule type" value="Genomic_DNA"/>
</dbReference>
<evidence type="ECO:0000313" key="1">
    <source>
        <dbReference type="EMBL" id="STX55599.1"/>
    </source>
</evidence>
<dbReference type="InterPro" id="IPR010985">
    <property type="entry name" value="Ribbon_hlx_hlx"/>
</dbReference>
<evidence type="ECO:0000313" key="2">
    <source>
        <dbReference type="Proteomes" id="UP000254968"/>
    </source>
</evidence>
<dbReference type="Proteomes" id="UP000254968">
    <property type="component" value="Unassembled WGS sequence"/>
</dbReference>
<sequence>MSSQKLSISLPKFQCEFIEYYQIAHEFKTRSDVIKEALYLLQQKELESYYKEASQEIQEDFEHTALDGLEENET</sequence>
<dbReference type="OrthoDB" id="427269at2"/>
<dbReference type="AlphaFoldDB" id="A0A378JTK1"/>
<reference evidence="1 2" key="1">
    <citation type="submission" date="2018-06" db="EMBL/GenBank/DDBJ databases">
        <authorList>
            <consortium name="Pathogen Informatics"/>
            <person name="Doyle S."/>
        </authorList>
    </citation>
    <scope>NUCLEOTIDE SEQUENCE [LARGE SCALE GENOMIC DNA]</scope>
    <source>
        <strain evidence="1 2">NCTC13315</strain>
    </source>
</reference>
<protein>
    <recommendedName>
        <fullName evidence="3">CopG family transcriptional regulator</fullName>
    </recommendedName>
</protein>
<dbReference type="GO" id="GO:0006355">
    <property type="term" value="P:regulation of DNA-templated transcription"/>
    <property type="evidence" value="ECO:0007669"/>
    <property type="project" value="InterPro"/>
</dbReference>
<gene>
    <name evidence="1" type="ORF">NCTC13315_02970</name>
</gene>